<dbReference type="Pfam" id="PF00083">
    <property type="entry name" value="Sugar_tr"/>
    <property type="match status" value="2"/>
</dbReference>
<dbReference type="RefSeq" id="WP_129149827.1">
    <property type="nucleotide sequence ID" value="NZ_JBHSDO010000013.1"/>
</dbReference>
<feature type="transmembrane region" description="Helical" evidence="7">
    <location>
        <begin position="92"/>
        <end position="110"/>
    </location>
</feature>
<dbReference type="OrthoDB" id="6766492at2"/>
<comment type="caution">
    <text evidence="9">The sequence shown here is derived from an EMBL/GenBank/DDBJ whole genome shotgun (WGS) entry which is preliminary data.</text>
</comment>
<keyword evidence="10" id="KW-1185">Reference proteome</keyword>
<feature type="transmembrane region" description="Helical" evidence="7">
    <location>
        <begin position="314"/>
        <end position="333"/>
    </location>
</feature>
<evidence type="ECO:0000256" key="4">
    <source>
        <dbReference type="ARBA" id="ARBA00022692"/>
    </source>
</evidence>
<protein>
    <submittedName>
        <fullName evidence="9">MFS transporter</fullName>
    </submittedName>
</protein>
<dbReference type="AlphaFoldDB" id="A0A4Q1HLE0"/>
<dbReference type="SUPFAM" id="SSF103473">
    <property type="entry name" value="MFS general substrate transporter"/>
    <property type="match status" value="2"/>
</dbReference>
<evidence type="ECO:0000256" key="2">
    <source>
        <dbReference type="ARBA" id="ARBA00022448"/>
    </source>
</evidence>
<evidence type="ECO:0000259" key="8">
    <source>
        <dbReference type="PROSITE" id="PS50850"/>
    </source>
</evidence>
<keyword evidence="4 7" id="KW-0812">Transmembrane</keyword>
<feature type="transmembrane region" description="Helical" evidence="7">
    <location>
        <begin position="524"/>
        <end position="542"/>
    </location>
</feature>
<keyword evidence="5 7" id="KW-1133">Transmembrane helix</keyword>
<organism evidence="9 10">
    <name type="scientific">Achromobacter aloeverae</name>
    <dbReference type="NCBI Taxonomy" id="1750518"/>
    <lineage>
        <taxon>Bacteria</taxon>
        <taxon>Pseudomonadati</taxon>
        <taxon>Pseudomonadota</taxon>
        <taxon>Betaproteobacteria</taxon>
        <taxon>Burkholderiales</taxon>
        <taxon>Alcaligenaceae</taxon>
        <taxon>Achromobacter</taxon>
    </lineage>
</organism>
<dbReference type="InterPro" id="IPR036259">
    <property type="entry name" value="MFS_trans_sf"/>
</dbReference>
<dbReference type="PANTHER" id="PTHR43045:SF7">
    <property type="entry name" value="MAJOR FACILITATOR SUPERFAMILY TRANSPORTER"/>
    <property type="match status" value="1"/>
</dbReference>
<keyword evidence="2" id="KW-0813">Transport</keyword>
<feature type="transmembrane region" description="Helical" evidence="7">
    <location>
        <begin position="116"/>
        <end position="137"/>
    </location>
</feature>
<feature type="transmembrane region" description="Helical" evidence="7">
    <location>
        <begin position="500"/>
        <end position="518"/>
    </location>
</feature>
<dbReference type="PROSITE" id="PS50850">
    <property type="entry name" value="MFS"/>
    <property type="match status" value="1"/>
</dbReference>
<keyword evidence="6 7" id="KW-0472">Membrane</keyword>
<feature type="transmembrane region" description="Helical" evidence="7">
    <location>
        <begin position="283"/>
        <end position="302"/>
    </location>
</feature>
<dbReference type="InterPro" id="IPR005829">
    <property type="entry name" value="Sugar_transporter_CS"/>
</dbReference>
<sequence>MQQESLAVPVSAIASDERRIIVAASLGTVFEWYDFFLYGSLAAVIAAQFFSSLNTTTAFIFALLIFAAGFVVRPIGALVFGRLGDLAGRKKTFLLTIVIMGTSTLCVGLLPSYNDIGVAAPIILVLLRMLQGLALGGEYGAAATYVAEHAPSDRRGAWTAWVQTTSTIGLLLSLVVVISVRALTGPAFESWGWRVPFLFSGVLLATSVYVRMSMHESPAFQRIKSQGKTSPAPISEAFGQWRYLKLSLQALFGLLAGQAVVWFTALFYAMFFLTQTLKLNPVTTNMLVGMALVISTPLYILFGKLSDRIGRKPVILAGCLLAALTLFPIFRGFTMYANPALAAAQRSAPIVIASDPADCAFQFNPTGTASFSSSCDIARRALSALSANYDSERLAAGATTRIRIGATDIEAPTVRDLTPVAAKAAEARFQRDVAKALATAGYPSKADPAAVNLPMLLLLLVILMAFGAMTLAPMAAILVEMFPTRIRYTAMSLPYHIGNGYFGGFLPTICFALVTQSGDIYFGLWYPVIVALASTAIGALFIRERRNQDIALED</sequence>
<dbReference type="Gene3D" id="1.20.1250.20">
    <property type="entry name" value="MFS general substrate transporter like domains"/>
    <property type="match status" value="2"/>
</dbReference>
<comment type="subcellular location">
    <subcellularLocation>
        <location evidence="1">Cell membrane</location>
        <topology evidence="1">Multi-pass membrane protein</topology>
    </subcellularLocation>
</comment>
<gene>
    <name evidence="9" type="ORF">C7R54_08860</name>
</gene>
<evidence type="ECO:0000256" key="1">
    <source>
        <dbReference type="ARBA" id="ARBA00004651"/>
    </source>
</evidence>
<evidence type="ECO:0000256" key="5">
    <source>
        <dbReference type="ARBA" id="ARBA00022989"/>
    </source>
</evidence>
<reference evidence="9 10" key="1">
    <citation type="journal article" date="2017" name="Int. J. Syst. Evol. Microbiol.">
        <title>Achromobacter aloeverae sp. nov., isolated from the root of Aloe vera (L.) Burm.f.</title>
        <authorList>
            <person name="Kuncharoen N."/>
            <person name="Muramatsu Y."/>
            <person name="Shibata C."/>
            <person name="Kamakura Y."/>
            <person name="Nakagawa Y."/>
            <person name="Tanasupawat S."/>
        </authorList>
    </citation>
    <scope>NUCLEOTIDE SEQUENCE [LARGE SCALE GENOMIC DNA]</scope>
    <source>
        <strain evidence="9 10">AVA-1</strain>
    </source>
</reference>
<dbReference type="PANTHER" id="PTHR43045">
    <property type="entry name" value="SHIKIMATE TRANSPORTER"/>
    <property type="match status" value="1"/>
</dbReference>
<name>A0A4Q1HLE0_9BURK</name>
<dbReference type="Proteomes" id="UP000290849">
    <property type="component" value="Unassembled WGS sequence"/>
</dbReference>
<keyword evidence="3" id="KW-1003">Cell membrane</keyword>
<proteinExistence type="predicted"/>
<dbReference type="FunFam" id="1.20.1250.20:FF:000001">
    <property type="entry name" value="Dicarboxylate MFS transporter"/>
    <property type="match status" value="1"/>
</dbReference>
<evidence type="ECO:0000256" key="3">
    <source>
        <dbReference type="ARBA" id="ARBA00022475"/>
    </source>
</evidence>
<feature type="transmembrane region" description="Helical" evidence="7">
    <location>
        <begin position="250"/>
        <end position="271"/>
    </location>
</feature>
<evidence type="ECO:0000256" key="6">
    <source>
        <dbReference type="ARBA" id="ARBA00023136"/>
    </source>
</evidence>
<feature type="transmembrane region" description="Helical" evidence="7">
    <location>
        <begin position="158"/>
        <end position="179"/>
    </location>
</feature>
<dbReference type="EMBL" id="PYAL01000002">
    <property type="protein sequence ID" value="RXN91273.1"/>
    <property type="molecule type" value="Genomic_DNA"/>
</dbReference>
<feature type="transmembrane region" description="Helical" evidence="7">
    <location>
        <begin position="59"/>
        <end position="80"/>
    </location>
</feature>
<evidence type="ECO:0000313" key="9">
    <source>
        <dbReference type="EMBL" id="RXN91273.1"/>
    </source>
</evidence>
<dbReference type="GO" id="GO:0022857">
    <property type="term" value="F:transmembrane transporter activity"/>
    <property type="evidence" value="ECO:0007669"/>
    <property type="project" value="InterPro"/>
</dbReference>
<evidence type="ECO:0000256" key="7">
    <source>
        <dbReference type="SAM" id="Phobius"/>
    </source>
</evidence>
<feature type="transmembrane region" description="Helical" evidence="7">
    <location>
        <begin position="455"/>
        <end position="479"/>
    </location>
</feature>
<dbReference type="InterPro" id="IPR020846">
    <property type="entry name" value="MFS_dom"/>
</dbReference>
<dbReference type="GO" id="GO:0005886">
    <property type="term" value="C:plasma membrane"/>
    <property type="evidence" value="ECO:0007669"/>
    <property type="project" value="UniProtKB-SubCell"/>
</dbReference>
<feature type="domain" description="Major facilitator superfamily (MFS) profile" evidence="8">
    <location>
        <begin position="20"/>
        <end position="547"/>
    </location>
</feature>
<evidence type="ECO:0000313" key="10">
    <source>
        <dbReference type="Proteomes" id="UP000290849"/>
    </source>
</evidence>
<dbReference type="InterPro" id="IPR005828">
    <property type="entry name" value="MFS_sugar_transport-like"/>
</dbReference>
<feature type="transmembrane region" description="Helical" evidence="7">
    <location>
        <begin position="191"/>
        <end position="210"/>
    </location>
</feature>
<accession>A0A4Q1HLE0</accession>
<dbReference type="PROSITE" id="PS00217">
    <property type="entry name" value="SUGAR_TRANSPORT_2"/>
    <property type="match status" value="1"/>
</dbReference>